<accession>A0A1S8A9Y2</accession>
<reference evidence="2" key="1">
    <citation type="submission" date="2016-03" db="EMBL/GenBank/DDBJ databases">
        <title>Draft genome sequence of Rosellinia necatrix.</title>
        <authorList>
            <person name="Kanematsu S."/>
        </authorList>
    </citation>
    <scope>NUCLEOTIDE SEQUENCE [LARGE SCALE GENOMIC DNA]</scope>
    <source>
        <strain evidence="2">W97</strain>
    </source>
</reference>
<keyword evidence="3" id="KW-1185">Reference proteome</keyword>
<sequence>MSHAGGPLTSGALSKPPASQPSTSEPFVSETKREAELPTTRRQIPHPARSFEDAGSGYRTKTAADAITWAFPNPGRWPLSNLDVLFLAERPCDTCAIPAPFGGVPWIVPRVYGGGHKTLVDDGLKEA</sequence>
<proteinExistence type="predicted"/>
<dbReference type="EMBL" id="DF977501">
    <property type="protein sequence ID" value="GAW26914.1"/>
    <property type="molecule type" value="Genomic_DNA"/>
</dbReference>
<protein>
    <submittedName>
        <fullName evidence="2">Uncharacterized protein</fullName>
    </submittedName>
</protein>
<dbReference type="Proteomes" id="UP000054516">
    <property type="component" value="Unassembled WGS sequence"/>
</dbReference>
<organism evidence="2">
    <name type="scientific">Rosellinia necatrix</name>
    <name type="common">White root-rot fungus</name>
    <dbReference type="NCBI Taxonomy" id="77044"/>
    <lineage>
        <taxon>Eukaryota</taxon>
        <taxon>Fungi</taxon>
        <taxon>Dikarya</taxon>
        <taxon>Ascomycota</taxon>
        <taxon>Pezizomycotina</taxon>
        <taxon>Sordariomycetes</taxon>
        <taxon>Xylariomycetidae</taxon>
        <taxon>Xylariales</taxon>
        <taxon>Xylariaceae</taxon>
        <taxon>Rosellinia</taxon>
    </lineage>
</organism>
<gene>
    <name evidence="2" type="ORF">SAMD00023353_5600030</name>
</gene>
<name>A0A1S8A9Y2_ROSNE</name>
<evidence type="ECO:0000256" key="1">
    <source>
        <dbReference type="SAM" id="MobiDB-lite"/>
    </source>
</evidence>
<evidence type="ECO:0000313" key="3">
    <source>
        <dbReference type="Proteomes" id="UP000054516"/>
    </source>
</evidence>
<feature type="region of interest" description="Disordered" evidence="1">
    <location>
        <begin position="1"/>
        <end position="58"/>
    </location>
</feature>
<evidence type="ECO:0000313" key="2">
    <source>
        <dbReference type="EMBL" id="GAW26914.1"/>
    </source>
</evidence>
<dbReference type="AlphaFoldDB" id="A0A1S8A9Y2"/>